<proteinExistence type="predicted"/>
<evidence type="ECO:0000256" key="1">
    <source>
        <dbReference type="SAM" id="MobiDB-lite"/>
    </source>
</evidence>
<dbReference type="AlphaFoldDB" id="A0A085N6B2"/>
<dbReference type="EMBL" id="KL367546">
    <property type="protein sequence ID" value="KFD65008.1"/>
    <property type="molecule type" value="Genomic_DNA"/>
</dbReference>
<reference evidence="2" key="1">
    <citation type="journal article" date="2014" name="Nat. Genet.">
        <title>Genome and transcriptome of the porcine whipworm Trichuris suis.</title>
        <authorList>
            <person name="Jex A.R."/>
            <person name="Nejsum P."/>
            <person name="Schwarz E.M."/>
            <person name="Hu L."/>
            <person name="Young N.D."/>
            <person name="Hall R.S."/>
            <person name="Korhonen P.K."/>
            <person name="Liao S."/>
            <person name="Thamsborg S."/>
            <person name="Xia J."/>
            <person name="Xu P."/>
            <person name="Wang S."/>
            <person name="Scheerlinck J.P."/>
            <person name="Hofmann A."/>
            <person name="Sternberg P.W."/>
            <person name="Wang J."/>
            <person name="Gasser R.B."/>
        </authorList>
    </citation>
    <scope>NUCLEOTIDE SEQUENCE [LARGE SCALE GENOMIC DNA]</scope>
    <source>
        <strain evidence="2">DCEP-RM93F</strain>
    </source>
</reference>
<feature type="compositionally biased region" description="Pro residues" evidence="1">
    <location>
        <begin position="26"/>
        <end position="44"/>
    </location>
</feature>
<feature type="non-terminal residue" evidence="2">
    <location>
        <position position="52"/>
    </location>
</feature>
<feature type="region of interest" description="Disordered" evidence="1">
    <location>
        <begin position="1"/>
        <end position="52"/>
    </location>
</feature>
<evidence type="ECO:0000313" key="2">
    <source>
        <dbReference type="EMBL" id="KFD65008.1"/>
    </source>
</evidence>
<dbReference type="Proteomes" id="UP000030758">
    <property type="component" value="Unassembled WGS sequence"/>
</dbReference>
<name>A0A085N6B2_9BILA</name>
<gene>
    <name evidence="2" type="ORF">M514_22857</name>
</gene>
<accession>A0A085N6B2</accession>
<organism evidence="2">
    <name type="scientific">Trichuris suis</name>
    <name type="common">pig whipworm</name>
    <dbReference type="NCBI Taxonomy" id="68888"/>
    <lineage>
        <taxon>Eukaryota</taxon>
        <taxon>Metazoa</taxon>
        <taxon>Ecdysozoa</taxon>
        <taxon>Nematoda</taxon>
        <taxon>Enoplea</taxon>
        <taxon>Dorylaimia</taxon>
        <taxon>Trichinellida</taxon>
        <taxon>Trichuridae</taxon>
        <taxon>Trichuris</taxon>
    </lineage>
</organism>
<feature type="non-terminal residue" evidence="2">
    <location>
        <position position="1"/>
    </location>
</feature>
<sequence length="52" mass="5664">ESALRYPPNGLHRPSPFSPGRGQPPHYTPPGPHGHPLSPPPRTPPHSHESHL</sequence>
<protein>
    <submittedName>
        <fullName evidence="2">Uncharacterized protein</fullName>
    </submittedName>
</protein>